<name>A0A9Q8MUD0_9LACO</name>
<keyword evidence="4" id="KW-0249">Electron transport</keyword>
<evidence type="ECO:0000256" key="5">
    <source>
        <dbReference type="ARBA" id="ARBA00023157"/>
    </source>
</evidence>
<comment type="similarity">
    <text evidence="1 8">Belongs to the thioredoxin family.</text>
</comment>
<dbReference type="GO" id="GO:0005829">
    <property type="term" value="C:cytosol"/>
    <property type="evidence" value="ECO:0007669"/>
    <property type="project" value="TreeGrafter"/>
</dbReference>
<feature type="site" description="Contributes to redox potential value" evidence="9">
    <location>
        <position position="30"/>
    </location>
</feature>
<feature type="disulfide bond" description="Redox-active" evidence="10">
    <location>
        <begin position="28"/>
        <end position="31"/>
    </location>
</feature>
<evidence type="ECO:0000256" key="3">
    <source>
        <dbReference type="ARBA" id="ARBA00022448"/>
    </source>
</evidence>
<feature type="active site" description="Nucleophile" evidence="9">
    <location>
        <position position="28"/>
    </location>
</feature>
<dbReference type="Gene3D" id="3.40.30.10">
    <property type="entry name" value="Glutaredoxin"/>
    <property type="match status" value="1"/>
</dbReference>
<dbReference type="PROSITE" id="PS00194">
    <property type="entry name" value="THIOREDOXIN_1"/>
    <property type="match status" value="1"/>
</dbReference>
<dbReference type="PROSITE" id="PS51352">
    <property type="entry name" value="THIOREDOXIN_2"/>
    <property type="match status" value="1"/>
</dbReference>
<evidence type="ECO:0000256" key="10">
    <source>
        <dbReference type="PIRSR" id="PIRSR000077-4"/>
    </source>
</evidence>
<reference evidence="12" key="1">
    <citation type="submission" date="2018-08" db="EMBL/GenBank/DDBJ databases">
        <title>Comparative genomics of wild bee and flower associated Lactobacillus reveals potential adaptation to the bee host.</title>
        <authorList>
            <person name="Vuong H.Q."/>
            <person name="Mcfrederick Q.S."/>
        </authorList>
    </citation>
    <scope>NUCLEOTIDE SEQUENCE</scope>
    <source>
        <strain evidence="12">HV_63</strain>
    </source>
</reference>
<dbReference type="PANTHER" id="PTHR45663:SF11">
    <property type="entry name" value="GEO12009P1"/>
    <property type="match status" value="1"/>
</dbReference>
<proteinExistence type="inferred from homology"/>
<evidence type="ECO:0000313" key="12">
    <source>
        <dbReference type="EMBL" id="TPR46211.1"/>
    </source>
</evidence>
<dbReference type="Proteomes" id="UP000784700">
    <property type="component" value="Unassembled WGS sequence"/>
</dbReference>
<dbReference type="GO" id="GO:0045454">
    <property type="term" value="P:cell redox homeostasis"/>
    <property type="evidence" value="ECO:0007669"/>
    <property type="project" value="TreeGrafter"/>
</dbReference>
<evidence type="ECO:0000256" key="4">
    <source>
        <dbReference type="ARBA" id="ARBA00022982"/>
    </source>
</evidence>
<dbReference type="GO" id="GO:0015035">
    <property type="term" value="F:protein-disulfide reductase activity"/>
    <property type="evidence" value="ECO:0007669"/>
    <property type="project" value="UniProtKB-UniRule"/>
</dbReference>
<dbReference type="FunFam" id="3.40.30.10:FF:000001">
    <property type="entry name" value="Thioredoxin"/>
    <property type="match status" value="1"/>
</dbReference>
<keyword evidence="6 10" id="KW-0676">Redox-active center</keyword>
<accession>A0A9Q8MUD0</accession>
<evidence type="ECO:0000256" key="2">
    <source>
        <dbReference type="ARBA" id="ARBA00020570"/>
    </source>
</evidence>
<organism evidence="12 13">
    <name type="scientific">Apilactobacillus micheneri</name>
    <dbReference type="NCBI Taxonomy" id="1899430"/>
    <lineage>
        <taxon>Bacteria</taxon>
        <taxon>Bacillati</taxon>
        <taxon>Bacillota</taxon>
        <taxon>Bacilli</taxon>
        <taxon>Lactobacillales</taxon>
        <taxon>Lactobacillaceae</taxon>
        <taxon>Apilactobacillus</taxon>
    </lineage>
</organism>
<evidence type="ECO:0000256" key="7">
    <source>
        <dbReference type="NCBIfam" id="TIGR01068"/>
    </source>
</evidence>
<evidence type="ECO:0000259" key="11">
    <source>
        <dbReference type="PROSITE" id="PS51352"/>
    </source>
</evidence>
<dbReference type="PRINTS" id="PR00421">
    <property type="entry name" value="THIOREDOXIN"/>
</dbReference>
<dbReference type="SUPFAM" id="SSF52833">
    <property type="entry name" value="Thioredoxin-like"/>
    <property type="match status" value="1"/>
</dbReference>
<evidence type="ECO:0000256" key="8">
    <source>
        <dbReference type="PIRNR" id="PIRNR000077"/>
    </source>
</evidence>
<gene>
    <name evidence="12" type="primary">trxA</name>
    <name evidence="12" type="ORF">DY130_01465</name>
</gene>
<dbReference type="InterPro" id="IPR036249">
    <property type="entry name" value="Thioredoxin-like_sf"/>
</dbReference>
<feature type="active site" description="Nucleophile" evidence="9">
    <location>
        <position position="31"/>
    </location>
</feature>
<dbReference type="InterPro" id="IPR005746">
    <property type="entry name" value="Thioredoxin"/>
</dbReference>
<dbReference type="NCBIfam" id="TIGR01068">
    <property type="entry name" value="thioredoxin"/>
    <property type="match status" value="1"/>
</dbReference>
<feature type="site" description="Deprotonates C-terminal active site Cys" evidence="9">
    <location>
        <position position="22"/>
    </location>
</feature>
<dbReference type="PIRSF" id="PIRSF000077">
    <property type="entry name" value="Thioredoxin"/>
    <property type="match status" value="1"/>
</dbReference>
<keyword evidence="5 10" id="KW-1015">Disulfide bond</keyword>
<protein>
    <recommendedName>
        <fullName evidence="2 7">Thioredoxin</fullName>
    </recommendedName>
</protein>
<feature type="domain" description="Thioredoxin" evidence="11">
    <location>
        <begin position="1"/>
        <end position="104"/>
    </location>
</feature>
<dbReference type="AlphaFoldDB" id="A0A9Q8MUD0"/>
<feature type="site" description="Contributes to redox potential value" evidence="9">
    <location>
        <position position="29"/>
    </location>
</feature>
<comment type="caution">
    <text evidence="12">The sequence shown here is derived from an EMBL/GenBank/DDBJ whole genome shotgun (WGS) entry which is preliminary data.</text>
</comment>
<dbReference type="EMBL" id="QUBG01000001">
    <property type="protein sequence ID" value="TPR46211.1"/>
    <property type="molecule type" value="Genomic_DNA"/>
</dbReference>
<dbReference type="InterPro" id="IPR017937">
    <property type="entry name" value="Thioredoxin_CS"/>
</dbReference>
<dbReference type="CDD" id="cd02947">
    <property type="entry name" value="TRX_family"/>
    <property type="match status" value="1"/>
</dbReference>
<evidence type="ECO:0000256" key="1">
    <source>
        <dbReference type="ARBA" id="ARBA00008987"/>
    </source>
</evidence>
<keyword evidence="3" id="KW-0813">Transport</keyword>
<dbReference type="InterPro" id="IPR013766">
    <property type="entry name" value="Thioredoxin_domain"/>
</dbReference>
<evidence type="ECO:0000256" key="9">
    <source>
        <dbReference type="PIRSR" id="PIRSR000077-1"/>
    </source>
</evidence>
<sequence length="106" mass="12200">MSTEITRNNIKQETDNKITVIDFWAPWCGPCKIMDPVINQMEEKFADNIHFGKMNVDGNEDIAEQYKVMSMPSIVLFKNGKAVEKVTGIYSTKQMAHYLKRKLAEI</sequence>
<dbReference type="Pfam" id="PF00085">
    <property type="entry name" value="Thioredoxin"/>
    <property type="match status" value="1"/>
</dbReference>
<evidence type="ECO:0000256" key="6">
    <source>
        <dbReference type="ARBA" id="ARBA00023284"/>
    </source>
</evidence>
<dbReference type="PANTHER" id="PTHR45663">
    <property type="entry name" value="GEO12009P1"/>
    <property type="match status" value="1"/>
</dbReference>
<evidence type="ECO:0000313" key="13">
    <source>
        <dbReference type="Proteomes" id="UP000784700"/>
    </source>
</evidence>